<dbReference type="Proteomes" id="UP000235122">
    <property type="component" value="Unassembled WGS sequence"/>
</dbReference>
<dbReference type="EMBL" id="PKKO01000002">
    <property type="protein sequence ID" value="PKY72894.1"/>
    <property type="molecule type" value="Genomic_DNA"/>
</dbReference>
<reference evidence="6 7" key="1">
    <citation type="submission" date="2017-12" db="EMBL/GenBank/DDBJ databases">
        <title>Phylogenetic diversity of female urinary microbiome.</title>
        <authorList>
            <person name="Thomas-White K."/>
            <person name="Wolfe A.J."/>
        </authorList>
    </citation>
    <scope>NUCLEOTIDE SEQUENCE [LARGE SCALE GENOMIC DNA]</scope>
    <source>
        <strain evidence="6 7">UMB0402</strain>
    </source>
</reference>
<sequence length="325" mass="33803">MKKFEDPILVVVDHVGDLENGYVLTPPSEQLLTAARKLTDGQIYAVALNPSPQLDRLAAYGADYVFVPDLGGRSPRVAGVVADAATACINELPEAAALLTVSNYRGREVASHLATLMDAGSAVDVTRLSVREGKLVAGKSVLAGAWETIFAVRRGTPVIALRPSAFEAEPVEVPAEAKRIDVEVNFREASTAVRVVSSDAREGEGPSLTEASVVVCGGRGTNGDFSLVNQLADALGGAVGATRVAADEGWVDRAIQIGQTGETIAPSLYIGLGVSGAVHHTCGIQGAGTVVAVCDDPDAPIFEMCDFGVVGDMNQIVPQALEDLR</sequence>
<dbReference type="Gene3D" id="3.40.50.620">
    <property type="entry name" value="HUPs"/>
    <property type="match status" value="1"/>
</dbReference>
<dbReference type="Pfam" id="PF00766">
    <property type="entry name" value="ETF_alpha"/>
    <property type="match status" value="1"/>
</dbReference>
<dbReference type="InterPro" id="IPR029035">
    <property type="entry name" value="DHS-like_NAD/FAD-binding_dom"/>
</dbReference>
<dbReference type="AlphaFoldDB" id="A0A2I1IP46"/>
<dbReference type="STRING" id="33007.HMPREF3198_01331"/>
<dbReference type="SUPFAM" id="SSF52467">
    <property type="entry name" value="DHS-like NAD/FAD-binding domain"/>
    <property type="match status" value="1"/>
</dbReference>
<gene>
    <name evidence="6" type="ORF">CYJ19_04445</name>
</gene>
<dbReference type="InterPro" id="IPR014729">
    <property type="entry name" value="Rossmann-like_a/b/a_fold"/>
</dbReference>
<evidence type="ECO:0000313" key="7">
    <source>
        <dbReference type="Proteomes" id="UP000235122"/>
    </source>
</evidence>
<keyword evidence="4" id="KW-0274">FAD</keyword>
<evidence type="ECO:0000256" key="1">
    <source>
        <dbReference type="ARBA" id="ARBA00005817"/>
    </source>
</evidence>
<dbReference type="RefSeq" id="WP_024330885.1">
    <property type="nucleotide sequence ID" value="NZ_JASOXK010000008.1"/>
</dbReference>
<name>A0A2I1IP46_9ACTO</name>
<comment type="subunit">
    <text evidence="2">Heterodimer of an alpha and a beta subunit.</text>
</comment>
<feature type="binding site" evidence="4">
    <location>
        <position position="219"/>
    </location>
    <ligand>
        <name>FAD</name>
        <dbReference type="ChEBI" id="CHEBI:57692"/>
    </ligand>
</feature>
<dbReference type="SUPFAM" id="SSF52402">
    <property type="entry name" value="Adenine nucleotide alpha hydrolases-like"/>
    <property type="match status" value="1"/>
</dbReference>
<evidence type="ECO:0000256" key="2">
    <source>
        <dbReference type="ARBA" id="ARBA00011355"/>
    </source>
</evidence>
<evidence type="ECO:0000256" key="4">
    <source>
        <dbReference type="PIRSR" id="PIRSR000089-1"/>
    </source>
</evidence>
<protein>
    <submittedName>
        <fullName evidence="6">Electron transfer flavoprotein subunit alpha/FixB family protein</fullName>
    </submittedName>
</protein>
<keyword evidence="4" id="KW-0285">Flavoprotein</keyword>
<evidence type="ECO:0000259" key="5">
    <source>
        <dbReference type="SMART" id="SM00893"/>
    </source>
</evidence>
<comment type="caution">
    <text evidence="6">The sequence shown here is derived from an EMBL/GenBank/DDBJ whole genome shotgun (WGS) entry which is preliminary data.</text>
</comment>
<evidence type="ECO:0000256" key="3">
    <source>
        <dbReference type="ARBA" id="ARBA00025649"/>
    </source>
</evidence>
<feature type="binding site" evidence="4">
    <location>
        <begin position="242"/>
        <end position="243"/>
    </location>
    <ligand>
        <name>FAD</name>
        <dbReference type="ChEBI" id="CHEBI:57692"/>
    </ligand>
</feature>
<dbReference type="InterPro" id="IPR014730">
    <property type="entry name" value="ETF_a/b_N"/>
</dbReference>
<dbReference type="PANTHER" id="PTHR43153">
    <property type="entry name" value="ELECTRON TRANSFER FLAVOPROTEIN ALPHA"/>
    <property type="match status" value="1"/>
</dbReference>
<feature type="domain" description="Electron transfer flavoprotein alpha/beta-subunit N-terminal" evidence="5">
    <location>
        <begin position="12"/>
        <end position="195"/>
    </location>
</feature>
<dbReference type="GeneID" id="35867846"/>
<feature type="binding site" evidence="4">
    <location>
        <begin position="273"/>
        <end position="280"/>
    </location>
    <ligand>
        <name>FAD</name>
        <dbReference type="ChEBI" id="CHEBI:57692"/>
    </ligand>
</feature>
<dbReference type="InterPro" id="IPR014731">
    <property type="entry name" value="ETF_asu_C"/>
</dbReference>
<evidence type="ECO:0000313" key="6">
    <source>
        <dbReference type="EMBL" id="PKY72894.1"/>
    </source>
</evidence>
<dbReference type="PIRSF" id="PIRSF000089">
    <property type="entry name" value="Electra_flavoP_a"/>
    <property type="match status" value="1"/>
</dbReference>
<dbReference type="GO" id="GO:0009055">
    <property type="term" value="F:electron transfer activity"/>
    <property type="evidence" value="ECO:0007669"/>
    <property type="project" value="InterPro"/>
</dbReference>
<organism evidence="6 7">
    <name type="scientific">Winkia neuii</name>
    <dbReference type="NCBI Taxonomy" id="33007"/>
    <lineage>
        <taxon>Bacteria</taxon>
        <taxon>Bacillati</taxon>
        <taxon>Actinomycetota</taxon>
        <taxon>Actinomycetes</taxon>
        <taxon>Actinomycetales</taxon>
        <taxon>Actinomycetaceae</taxon>
        <taxon>Winkia</taxon>
    </lineage>
</organism>
<dbReference type="Pfam" id="PF01012">
    <property type="entry name" value="ETF"/>
    <property type="match status" value="1"/>
</dbReference>
<dbReference type="PANTHER" id="PTHR43153:SF1">
    <property type="entry name" value="ELECTRON TRANSFER FLAVOPROTEIN SUBUNIT ALPHA, MITOCHONDRIAL"/>
    <property type="match status" value="1"/>
</dbReference>
<dbReference type="GO" id="GO:0050660">
    <property type="term" value="F:flavin adenine dinucleotide binding"/>
    <property type="evidence" value="ECO:0007669"/>
    <property type="project" value="InterPro"/>
</dbReference>
<proteinExistence type="inferred from homology"/>
<dbReference type="InterPro" id="IPR001308">
    <property type="entry name" value="ETF_a/FixB"/>
</dbReference>
<accession>A0A2I1IP46</accession>
<comment type="similarity">
    <text evidence="1">Belongs to the ETF alpha-subunit/FixB family.</text>
</comment>
<comment type="function">
    <text evidence="3">The electron transfer flavoprotein serves as a specific electron acceptor for other dehydrogenases. It transfers the electrons to the main respiratory chain via ETF-ubiquinone oxidoreductase (ETF dehydrogenase).</text>
</comment>
<keyword evidence="7" id="KW-1185">Reference proteome</keyword>
<dbReference type="GO" id="GO:0033539">
    <property type="term" value="P:fatty acid beta-oxidation using acyl-CoA dehydrogenase"/>
    <property type="evidence" value="ECO:0007669"/>
    <property type="project" value="TreeGrafter"/>
</dbReference>
<dbReference type="Gene3D" id="3.40.50.1220">
    <property type="entry name" value="TPP-binding domain"/>
    <property type="match status" value="1"/>
</dbReference>
<dbReference type="SMART" id="SM00893">
    <property type="entry name" value="ETF"/>
    <property type="match status" value="1"/>
</dbReference>
<comment type="cofactor">
    <cofactor evidence="4">
        <name>FAD</name>
        <dbReference type="ChEBI" id="CHEBI:57692"/>
    </cofactor>
    <text evidence="4">Binds 1 FAD per dimer.</text>
</comment>
<feature type="binding site" evidence="4">
    <location>
        <begin position="256"/>
        <end position="260"/>
    </location>
    <ligand>
        <name>FAD</name>
        <dbReference type="ChEBI" id="CHEBI:57692"/>
    </ligand>
</feature>